<comment type="similarity">
    <text evidence="1">Belongs to the PrpD family.</text>
</comment>
<dbReference type="InterPro" id="IPR042188">
    <property type="entry name" value="MmgE/PrpD_sf_2"/>
</dbReference>
<dbReference type="InterPro" id="IPR005656">
    <property type="entry name" value="MmgE_PrpD"/>
</dbReference>
<dbReference type="SUPFAM" id="SSF103378">
    <property type="entry name" value="2-methylcitrate dehydratase PrpD"/>
    <property type="match status" value="1"/>
</dbReference>
<dbReference type="PANTHER" id="PTHR16943:SF8">
    <property type="entry name" value="2-METHYLCITRATE DEHYDRATASE"/>
    <property type="match status" value="1"/>
</dbReference>
<dbReference type="GO" id="GO:0016829">
    <property type="term" value="F:lyase activity"/>
    <property type="evidence" value="ECO:0007669"/>
    <property type="project" value="InterPro"/>
</dbReference>
<dbReference type="InterPro" id="IPR045336">
    <property type="entry name" value="MmgE_PrpD_N"/>
</dbReference>
<name>A0A371B347_9BRAD</name>
<dbReference type="InterPro" id="IPR036148">
    <property type="entry name" value="MmgE/PrpD_sf"/>
</dbReference>
<dbReference type="Pfam" id="PF03972">
    <property type="entry name" value="MmgE_PrpD_N"/>
    <property type="match status" value="1"/>
</dbReference>
<organism evidence="4 5">
    <name type="scientific">Undibacter mobilis</name>
    <dbReference type="NCBI Taxonomy" id="2292256"/>
    <lineage>
        <taxon>Bacteria</taxon>
        <taxon>Pseudomonadati</taxon>
        <taxon>Pseudomonadota</taxon>
        <taxon>Alphaproteobacteria</taxon>
        <taxon>Hyphomicrobiales</taxon>
        <taxon>Nitrobacteraceae</taxon>
        <taxon>Undibacter</taxon>
    </lineage>
</organism>
<feature type="domain" description="MmgE/PrpD C-terminal" evidence="3">
    <location>
        <begin position="274"/>
        <end position="444"/>
    </location>
</feature>
<dbReference type="OrthoDB" id="5415580at2"/>
<dbReference type="InterPro" id="IPR042183">
    <property type="entry name" value="MmgE/PrpD_sf_1"/>
</dbReference>
<dbReference type="Gene3D" id="3.30.1330.120">
    <property type="entry name" value="2-methylcitrate dehydratase PrpD"/>
    <property type="match status" value="1"/>
</dbReference>
<protein>
    <submittedName>
        <fullName evidence="4">MmgE/PrpD family protein</fullName>
    </submittedName>
</protein>
<proteinExistence type="inferred from homology"/>
<feature type="domain" description="MmgE/PrpD N-terminal" evidence="2">
    <location>
        <begin position="8"/>
        <end position="245"/>
    </location>
</feature>
<dbReference type="PANTHER" id="PTHR16943">
    <property type="entry name" value="2-METHYLCITRATE DEHYDRATASE-RELATED"/>
    <property type="match status" value="1"/>
</dbReference>
<comment type="caution">
    <text evidence="4">The sequence shown here is derived from an EMBL/GenBank/DDBJ whole genome shotgun (WGS) entry which is preliminary data.</text>
</comment>
<accession>A0A371B347</accession>
<evidence type="ECO:0000259" key="3">
    <source>
        <dbReference type="Pfam" id="PF19305"/>
    </source>
</evidence>
<dbReference type="EMBL" id="QRGO01000002">
    <property type="protein sequence ID" value="RDV02015.1"/>
    <property type="molecule type" value="Genomic_DNA"/>
</dbReference>
<sequence length="473" mass="50127">MTSTLAQTFAEFATGLADKQVPDAVRDAAAWHVVDSIGVSIAGASPHEESGQAARRLASKWRGDGATIFGINQKVRPELAALVNGSLAQALEMDDKHGSSLARPGSTVVPAVLAVAEERNASFREVITAVTIGYEVMIRLGFVGGDRFLERGYHTSSLIGSFGAAAAVGRLIGATPQQIVDAMGICGTFASGIQESTRTGSTSKILHGGWGAHAGILAIDLAQSGITGPGSVFEGKFGFFQTHLTPVKGELDFAKAAAGFGSRWYLPETAYKPYPCCQLLHAFIEACKQLLAQFKRDGISLDQITRISCQLAEPGLTLVTEPKDRKKAPQTPHEARFSLMFGVASALVYGDVGLETFRVDRLGNQKVLKLAALVEASVDPDSDYPAHCPAILEIEVAGKTYRSHVLHHPGCPEAPLSKDDVLDKFARNAGWLFGDATREVGAEIAATPERDTMRTVVKRLGEAGVTVLSGAMA</sequence>
<keyword evidence="5" id="KW-1185">Reference proteome</keyword>
<dbReference type="Pfam" id="PF19305">
    <property type="entry name" value="MmgE_PrpD_C"/>
    <property type="match status" value="1"/>
</dbReference>
<evidence type="ECO:0000313" key="4">
    <source>
        <dbReference type="EMBL" id="RDV02015.1"/>
    </source>
</evidence>
<dbReference type="AlphaFoldDB" id="A0A371B347"/>
<dbReference type="Gene3D" id="1.10.4100.10">
    <property type="entry name" value="2-methylcitrate dehydratase PrpD"/>
    <property type="match status" value="1"/>
</dbReference>
<evidence type="ECO:0000256" key="1">
    <source>
        <dbReference type="ARBA" id="ARBA00006174"/>
    </source>
</evidence>
<gene>
    <name evidence="4" type="ORF">DXH78_15530</name>
</gene>
<reference evidence="5" key="1">
    <citation type="submission" date="2018-08" db="EMBL/GenBank/DDBJ databases">
        <authorList>
            <person name="Kim S.-J."/>
            <person name="Jung G.-Y."/>
        </authorList>
    </citation>
    <scope>NUCLEOTIDE SEQUENCE [LARGE SCALE GENOMIC DNA]</scope>
    <source>
        <strain evidence="5">GY_H</strain>
    </source>
</reference>
<evidence type="ECO:0000259" key="2">
    <source>
        <dbReference type="Pfam" id="PF03972"/>
    </source>
</evidence>
<dbReference type="RefSeq" id="WP_115518136.1">
    <property type="nucleotide sequence ID" value="NZ_QRGO01000002.1"/>
</dbReference>
<dbReference type="InterPro" id="IPR045337">
    <property type="entry name" value="MmgE_PrpD_C"/>
</dbReference>
<dbReference type="Proteomes" id="UP000263993">
    <property type="component" value="Unassembled WGS sequence"/>
</dbReference>
<evidence type="ECO:0000313" key="5">
    <source>
        <dbReference type="Proteomes" id="UP000263993"/>
    </source>
</evidence>